<name>A0A918S543_9HYPH</name>
<comment type="caution">
    <text evidence="2">The sequence shown here is derived from an EMBL/GenBank/DDBJ whole genome shotgun (WGS) entry which is preliminary data.</text>
</comment>
<keyword evidence="3" id="KW-1185">Reference proteome</keyword>
<dbReference type="Proteomes" id="UP000646579">
    <property type="component" value="Unassembled WGS sequence"/>
</dbReference>
<dbReference type="EMBL" id="BMZE01000002">
    <property type="protein sequence ID" value="GHA24427.1"/>
    <property type="molecule type" value="Genomic_DNA"/>
</dbReference>
<feature type="chain" id="PRO_5037318086" evidence="1">
    <location>
        <begin position="23"/>
        <end position="148"/>
    </location>
</feature>
<gene>
    <name evidence="2" type="ORF">GCM10007989_20120</name>
</gene>
<dbReference type="PROSITE" id="PS51257">
    <property type="entry name" value="PROKAR_LIPOPROTEIN"/>
    <property type="match status" value="1"/>
</dbReference>
<dbReference type="RefSeq" id="WP_189425552.1">
    <property type="nucleotide sequence ID" value="NZ_BMZE01000002.1"/>
</dbReference>
<evidence type="ECO:0000313" key="2">
    <source>
        <dbReference type="EMBL" id="GHA24427.1"/>
    </source>
</evidence>
<accession>A0A918S543</accession>
<protein>
    <submittedName>
        <fullName evidence="2">Uncharacterized protein</fullName>
    </submittedName>
</protein>
<sequence length="148" mass="16301">MHLRSLSLGVLLAGTTSCLAMAQDDNRLIDRLLAFHGTETIVSVMSTHCYETTGLDGAYLEAADNWYLRNVSYLDLADRVIERLGGAAPEQVEEAETYSGTQIMSAYNAAADKSAFCSEFIEDVTSQDLDIDNRMPDLLEEARAVTRQ</sequence>
<keyword evidence="1" id="KW-0732">Signal</keyword>
<dbReference type="AlphaFoldDB" id="A0A918S543"/>
<evidence type="ECO:0000256" key="1">
    <source>
        <dbReference type="SAM" id="SignalP"/>
    </source>
</evidence>
<proteinExistence type="predicted"/>
<reference evidence="2" key="2">
    <citation type="submission" date="2020-09" db="EMBL/GenBank/DDBJ databases">
        <authorList>
            <person name="Sun Q."/>
            <person name="Kim S."/>
        </authorList>
    </citation>
    <scope>NUCLEOTIDE SEQUENCE</scope>
    <source>
        <strain evidence="2">KCTC 32437</strain>
    </source>
</reference>
<feature type="signal peptide" evidence="1">
    <location>
        <begin position="1"/>
        <end position="22"/>
    </location>
</feature>
<evidence type="ECO:0000313" key="3">
    <source>
        <dbReference type="Proteomes" id="UP000646579"/>
    </source>
</evidence>
<reference evidence="2" key="1">
    <citation type="journal article" date="2014" name="Int. J. Syst. Evol. Microbiol.">
        <title>Complete genome sequence of Corynebacterium casei LMG S-19264T (=DSM 44701T), isolated from a smear-ripened cheese.</title>
        <authorList>
            <consortium name="US DOE Joint Genome Institute (JGI-PGF)"/>
            <person name="Walter F."/>
            <person name="Albersmeier A."/>
            <person name="Kalinowski J."/>
            <person name="Ruckert C."/>
        </authorList>
    </citation>
    <scope>NUCLEOTIDE SEQUENCE</scope>
    <source>
        <strain evidence="2">KCTC 32437</strain>
    </source>
</reference>
<organism evidence="2 3">
    <name type="scientific">Devosia pacifica</name>
    <dbReference type="NCBI Taxonomy" id="1335967"/>
    <lineage>
        <taxon>Bacteria</taxon>
        <taxon>Pseudomonadati</taxon>
        <taxon>Pseudomonadota</taxon>
        <taxon>Alphaproteobacteria</taxon>
        <taxon>Hyphomicrobiales</taxon>
        <taxon>Devosiaceae</taxon>
        <taxon>Devosia</taxon>
    </lineage>
</organism>